<dbReference type="EMBL" id="JBHLXD010000012">
    <property type="protein sequence ID" value="MFC0208571.1"/>
    <property type="molecule type" value="Genomic_DNA"/>
</dbReference>
<dbReference type="Pfam" id="PF24986">
    <property type="entry name" value="PRC_RimM"/>
    <property type="match status" value="1"/>
</dbReference>
<comment type="function">
    <text evidence="5">An accessory protein needed during the final step in the assembly of 30S ribosomal subunit, possibly for assembly of the head region. Essential for efficient processing of 16S rRNA. May be needed both before and after RbfA during the maturation of 16S rRNA. It has affinity for free ribosomal 30S subunits but not for 70S ribosomes.</text>
</comment>
<evidence type="ECO:0000313" key="10">
    <source>
        <dbReference type="Proteomes" id="UP001589755"/>
    </source>
</evidence>
<organism evidence="9 10">
    <name type="scientific">Chelativorans intermedius</name>
    <dbReference type="NCBI Taxonomy" id="515947"/>
    <lineage>
        <taxon>Bacteria</taxon>
        <taxon>Pseudomonadati</taxon>
        <taxon>Pseudomonadota</taxon>
        <taxon>Alphaproteobacteria</taxon>
        <taxon>Hyphomicrobiales</taxon>
        <taxon>Phyllobacteriaceae</taxon>
        <taxon>Chelativorans</taxon>
    </lineage>
</organism>
<keyword evidence="3 5" id="KW-0698">rRNA processing</keyword>
<evidence type="ECO:0000256" key="5">
    <source>
        <dbReference type="HAMAP-Rule" id="MF_00014"/>
    </source>
</evidence>
<comment type="subunit">
    <text evidence="5">Binds ribosomal protein uS19.</text>
</comment>
<feature type="domain" description="RimM N-terminal" evidence="7">
    <location>
        <begin position="25"/>
        <end position="102"/>
    </location>
</feature>
<evidence type="ECO:0000313" key="9">
    <source>
        <dbReference type="EMBL" id="MFC0208571.1"/>
    </source>
</evidence>
<dbReference type="InterPro" id="IPR009000">
    <property type="entry name" value="Transl_B-barrel_sf"/>
</dbReference>
<name>A0ABV6D7D4_9HYPH</name>
<comment type="domain">
    <text evidence="5">The PRC barrel domain binds ribosomal protein uS19.</text>
</comment>
<dbReference type="InterPro" id="IPR002676">
    <property type="entry name" value="RimM_N"/>
</dbReference>
<feature type="compositionally biased region" description="Basic and acidic residues" evidence="6">
    <location>
        <begin position="1"/>
        <end position="14"/>
    </location>
</feature>
<evidence type="ECO:0000259" key="7">
    <source>
        <dbReference type="Pfam" id="PF01782"/>
    </source>
</evidence>
<keyword evidence="10" id="KW-1185">Reference proteome</keyword>
<dbReference type="HAMAP" id="MF_00014">
    <property type="entry name" value="Ribosome_mat_RimM"/>
    <property type="match status" value="1"/>
</dbReference>
<dbReference type="NCBIfam" id="TIGR02273">
    <property type="entry name" value="16S_RimM"/>
    <property type="match status" value="1"/>
</dbReference>
<reference evidence="9 10" key="1">
    <citation type="submission" date="2024-09" db="EMBL/GenBank/DDBJ databases">
        <authorList>
            <person name="Sun Q."/>
            <person name="Mori K."/>
        </authorList>
    </citation>
    <scope>NUCLEOTIDE SEQUENCE [LARGE SCALE GENOMIC DNA]</scope>
    <source>
        <strain evidence="9 10">CCM 8543</strain>
    </source>
</reference>
<evidence type="ECO:0000256" key="6">
    <source>
        <dbReference type="SAM" id="MobiDB-lite"/>
    </source>
</evidence>
<keyword evidence="4 5" id="KW-0143">Chaperone</keyword>
<keyword evidence="2 5" id="KW-0690">Ribosome biogenesis</keyword>
<dbReference type="InterPro" id="IPR056792">
    <property type="entry name" value="PRC_RimM"/>
</dbReference>
<proteinExistence type="inferred from homology"/>
<keyword evidence="1 5" id="KW-0963">Cytoplasm</keyword>
<dbReference type="InterPro" id="IPR011033">
    <property type="entry name" value="PRC_barrel-like_sf"/>
</dbReference>
<protein>
    <recommendedName>
        <fullName evidence="5">Ribosome maturation factor RimM</fullName>
    </recommendedName>
</protein>
<evidence type="ECO:0000256" key="3">
    <source>
        <dbReference type="ARBA" id="ARBA00022552"/>
    </source>
</evidence>
<comment type="similarity">
    <text evidence="5">Belongs to the RimM family.</text>
</comment>
<dbReference type="SUPFAM" id="SSF50447">
    <property type="entry name" value="Translation proteins"/>
    <property type="match status" value="1"/>
</dbReference>
<dbReference type="SUPFAM" id="SSF50346">
    <property type="entry name" value="PRC-barrel domain"/>
    <property type="match status" value="1"/>
</dbReference>
<accession>A0ABV6D7D4</accession>
<evidence type="ECO:0000256" key="4">
    <source>
        <dbReference type="ARBA" id="ARBA00023186"/>
    </source>
</evidence>
<dbReference type="PANTHER" id="PTHR33692:SF1">
    <property type="entry name" value="RIBOSOME MATURATION FACTOR RIMM"/>
    <property type="match status" value="1"/>
</dbReference>
<dbReference type="Proteomes" id="UP001589755">
    <property type="component" value="Unassembled WGS sequence"/>
</dbReference>
<dbReference type="RefSeq" id="WP_261521228.1">
    <property type="nucleotide sequence ID" value="NZ_JAODNW010000017.1"/>
</dbReference>
<dbReference type="Gene3D" id="2.30.30.240">
    <property type="entry name" value="PRC-barrel domain"/>
    <property type="match status" value="1"/>
</dbReference>
<dbReference type="InterPro" id="IPR011961">
    <property type="entry name" value="RimM"/>
</dbReference>
<evidence type="ECO:0000259" key="8">
    <source>
        <dbReference type="Pfam" id="PF24986"/>
    </source>
</evidence>
<feature type="region of interest" description="Disordered" evidence="6">
    <location>
        <begin position="181"/>
        <end position="212"/>
    </location>
</feature>
<dbReference type="InterPro" id="IPR036976">
    <property type="entry name" value="RimM_N_sf"/>
</dbReference>
<evidence type="ECO:0000256" key="2">
    <source>
        <dbReference type="ARBA" id="ARBA00022517"/>
    </source>
</evidence>
<feature type="domain" description="Ribosome maturation factor RimM PRC barrel" evidence="8">
    <location>
        <begin position="116"/>
        <end position="178"/>
    </location>
</feature>
<sequence>MTRRRETGDRKDTRPAGGPRNPVQLGVVGAAHGIRGEVRVKPFTDDPLALGRYGPLYTAAGRMLKIVRMRPARNVVIVRFDGVDDRDGAETLTGEALFVDRAALPQALEEEEFYHADLIGLPAFDETGEEIGTVIAVHNFGAGDILEIRPAAGPTLMVPFTHDAVPEVDLDEGAVRLDSVAAGLDRRQESAGAAPVDPRARPRGPKEAGGNR</sequence>
<evidence type="ECO:0000256" key="1">
    <source>
        <dbReference type="ARBA" id="ARBA00022490"/>
    </source>
</evidence>
<dbReference type="PANTHER" id="PTHR33692">
    <property type="entry name" value="RIBOSOME MATURATION FACTOR RIMM"/>
    <property type="match status" value="1"/>
</dbReference>
<comment type="caution">
    <text evidence="9">The sequence shown here is derived from an EMBL/GenBank/DDBJ whole genome shotgun (WGS) entry which is preliminary data.</text>
</comment>
<gene>
    <name evidence="5 9" type="primary">rimM</name>
    <name evidence="9" type="ORF">ACFFJ2_09185</name>
</gene>
<feature type="region of interest" description="Disordered" evidence="6">
    <location>
        <begin position="1"/>
        <end position="23"/>
    </location>
</feature>
<dbReference type="Gene3D" id="2.40.30.60">
    <property type="entry name" value="RimM"/>
    <property type="match status" value="1"/>
</dbReference>
<dbReference type="Pfam" id="PF01782">
    <property type="entry name" value="RimM"/>
    <property type="match status" value="1"/>
</dbReference>
<comment type="subcellular location">
    <subcellularLocation>
        <location evidence="5">Cytoplasm</location>
    </subcellularLocation>
</comment>